<dbReference type="InterPro" id="IPR001304">
    <property type="entry name" value="C-type_lectin-like"/>
</dbReference>
<sequence>MQITPLPAACASLCSIQETCCCASYDRKTKQCNLDESCWPDSEPSTDAMMLMKFADSLSCQNGWLRNENKCYFFSNDKKTWADAKIACEDDGGMLVEVDSKYENDYLKMKASKTSYWLGGTDIQNENVWIWSKSQNEFTFADWKRENQTMFMAIKIAFYCGIHSGLNGTCGMISGVIFQIDLSVKKR</sequence>
<dbReference type="EMBL" id="CACVKT020004162">
    <property type="protein sequence ID" value="CAC5388436.1"/>
    <property type="molecule type" value="Genomic_DNA"/>
</dbReference>
<dbReference type="InterPro" id="IPR016187">
    <property type="entry name" value="CTDL_fold"/>
</dbReference>
<evidence type="ECO:0000259" key="1">
    <source>
        <dbReference type="PROSITE" id="PS50041"/>
    </source>
</evidence>
<accession>A0A6J8BYD0</accession>
<protein>
    <recommendedName>
        <fullName evidence="1">C-type lectin domain-containing protein</fullName>
    </recommendedName>
</protein>
<gene>
    <name evidence="2" type="ORF">MCOR_23699</name>
</gene>
<dbReference type="Proteomes" id="UP000507470">
    <property type="component" value="Unassembled WGS sequence"/>
</dbReference>
<dbReference type="Gene3D" id="3.10.100.10">
    <property type="entry name" value="Mannose-Binding Protein A, subunit A"/>
    <property type="match status" value="1"/>
</dbReference>
<dbReference type="SMART" id="SM00034">
    <property type="entry name" value="CLECT"/>
    <property type="match status" value="1"/>
</dbReference>
<dbReference type="InterPro" id="IPR016186">
    <property type="entry name" value="C-type_lectin-like/link_sf"/>
</dbReference>
<dbReference type="AlphaFoldDB" id="A0A6J8BYD0"/>
<evidence type="ECO:0000313" key="3">
    <source>
        <dbReference type="Proteomes" id="UP000507470"/>
    </source>
</evidence>
<dbReference type="InterPro" id="IPR050828">
    <property type="entry name" value="C-type_lectin/matrix_domain"/>
</dbReference>
<feature type="domain" description="C-type lectin" evidence="1">
    <location>
        <begin position="67"/>
        <end position="148"/>
    </location>
</feature>
<dbReference type="CDD" id="cd00037">
    <property type="entry name" value="CLECT"/>
    <property type="match status" value="1"/>
</dbReference>
<dbReference type="PANTHER" id="PTHR45710:SF26">
    <property type="entry name" value="RH26557P"/>
    <property type="match status" value="1"/>
</dbReference>
<reference evidence="2 3" key="1">
    <citation type="submission" date="2020-06" db="EMBL/GenBank/DDBJ databases">
        <authorList>
            <person name="Li R."/>
            <person name="Bekaert M."/>
        </authorList>
    </citation>
    <scope>NUCLEOTIDE SEQUENCE [LARGE SCALE GENOMIC DNA]</scope>
    <source>
        <strain evidence="3">wild</strain>
    </source>
</reference>
<dbReference type="OrthoDB" id="418245at2759"/>
<keyword evidence="3" id="KW-1185">Reference proteome</keyword>
<name>A0A6J8BYD0_MYTCO</name>
<evidence type="ECO:0000313" key="2">
    <source>
        <dbReference type="EMBL" id="CAC5388436.1"/>
    </source>
</evidence>
<dbReference type="PROSITE" id="PS50041">
    <property type="entry name" value="C_TYPE_LECTIN_2"/>
    <property type="match status" value="1"/>
</dbReference>
<dbReference type="Pfam" id="PF00059">
    <property type="entry name" value="Lectin_C"/>
    <property type="match status" value="1"/>
</dbReference>
<dbReference type="SUPFAM" id="SSF56436">
    <property type="entry name" value="C-type lectin-like"/>
    <property type="match status" value="1"/>
</dbReference>
<proteinExistence type="predicted"/>
<dbReference type="PANTHER" id="PTHR45710">
    <property type="entry name" value="C-TYPE LECTIN DOMAIN-CONTAINING PROTEIN 180"/>
    <property type="match status" value="1"/>
</dbReference>
<organism evidence="2 3">
    <name type="scientific">Mytilus coruscus</name>
    <name type="common">Sea mussel</name>
    <dbReference type="NCBI Taxonomy" id="42192"/>
    <lineage>
        <taxon>Eukaryota</taxon>
        <taxon>Metazoa</taxon>
        <taxon>Spiralia</taxon>
        <taxon>Lophotrochozoa</taxon>
        <taxon>Mollusca</taxon>
        <taxon>Bivalvia</taxon>
        <taxon>Autobranchia</taxon>
        <taxon>Pteriomorphia</taxon>
        <taxon>Mytilida</taxon>
        <taxon>Mytiloidea</taxon>
        <taxon>Mytilidae</taxon>
        <taxon>Mytilinae</taxon>
        <taxon>Mytilus</taxon>
    </lineage>
</organism>